<proteinExistence type="predicted"/>
<dbReference type="AlphaFoldDB" id="A0AAE9ZVV4"/>
<dbReference type="Pfam" id="PF04305">
    <property type="entry name" value="DUF455"/>
    <property type="match status" value="1"/>
</dbReference>
<evidence type="ECO:0000313" key="2">
    <source>
        <dbReference type="Proteomes" id="UP001218638"/>
    </source>
</evidence>
<sequence length="428" mass="48638">MTLPESTVFPPAALRSHQINGAKPESWSSQTIASGVTQLTTLFALQRELVRSSAAWLAGVPYWDAKEQLARHILADARAAEAVLQRLHELKASGVEHQQVAGVQALGHDLACAPHGDAWLRAHYRVVKPALIAELTSFLQRSDPVMDAPTHDVIRHVRAVWQTQVSWFVEFTPSYSAWEYADDETANWESRVKAVMALVSLDAADFYPRDARLSPGERSADFEGIARVRRDKTCRLANDTGFPREGATFEQKRFLVFYNHTQEMQFAESLGEILYETVEMPWAFHLDLARHLADEVRHAGMGVERLRQLGVELTEIPMQTQHYKFRTNMSAMERFCLMTLVMEATAFERKRANVELFESHGDEVSLLYETYDIRDEMLHTNLGHVWVPILLRVYHDARSVKALTEHCRGLIAQVITTYPANAANMVRR</sequence>
<dbReference type="InterPro" id="IPR007402">
    <property type="entry name" value="DUF455"/>
</dbReference>
<accession>A0AAE9ZVV4</accession>
<dbReference type="KEGG" id="slom:PXH66_22180"/>
<evidence type="ECO:0000313" key="1">
    <source>
        <dbReference type="EMBL" id="WED65067.1"/>
    </source>
</evidence>
<protein>
    <submittedName>
        <fullName evidence="1">DUF455 family protein</fullName>
    </submittedName>
</protein>
<organism evidence="1 2">
    <name type="scientific">Synoicihabitans lomoniglobus</name>
    <dbReference type="NCBI Taxonomy" id="2909285"/>
    <lineage>
        <taxon>Bacteria</taxon>
        <taxon>Pseudomonadati</taxon>
        <taxon>Verrucomicrobiota</taxon>
        <taxon>Opitutia</taxon>
        <taxon>Opitutales</taxon>
        <taxon>Opitutaceae</taxon>
        <taxon>Synoicihabitans</taxon>
    </lineage>
</organism>
<gene>
    <name evidence="1" type="ORF">PXH66_22180</name>
</gene>
<dbReference type="EMBL" id="CP119075">
    <property type="protein sequence ID" value="WED65067.1"/>
    <property type="molecule type" value="Genomic_DNA"/>
</dbReference>
<name>A0AAE9ZVV4_9BACT</name>
<dbReference type="RefSeq" id="WP_330929453.1">
    <property type="nucleotide sequence ID" value="NZ_CP119075.1"/>
</dbReference>
<reference evidence="1" key="1">
    <citation type="submission" date="2023-03" db="EMBL/GenBank/DDBJ databases">
        <title>Lomoglobus Profundus gen. nov., sp. nov., a novel member of the phylum Verrucomicrobia, isolated from deep-marine sediment of South China Sea.</title>
        <authorList>
            <person name="Ahmad T."/>
            <person name="Ishaq S.E."/>
            <person name="Wang F."/>
        </authorList>
    </citation>
    <scope>NUCLEOTIDE SEQUENCE</scope>
    <source>
        <strain evidence="1">LMO-M01</strain>
    </source>
</reference>
<keyword evidence="2" id="KW-1185">Reference proteome</keyword>
<dbReference type="Proteomes" id="UP001218638">
    <property type="component" value="Chromosome"/>
</dbReference>